<name>A0ABX5LX10_9GAMM</name>
<evidence type="ECO:0000313" key="2">
    <source>
        <dbReference type="Proteomes" id="UP000248090"/>
    </source>
</evidence>
<gene>
    <name evidence="1" type="ORF">WH50_17730</name>
</gene>
<comment type="caution">
    <text evidence="1">The sequence shown here is derived from an EMBL/GenBank/DDBJ whole genome shotgun (WGS) entry which is preliminary data.</text>
</comment>
<accession>A0ABX5LX10</accession>
<protein>
    <recommendedName>
        <fullName evidence="3">Transposase</fullName>
    </recommendedName>
</protein>
<sequence length="60" mass="7199">MVHRYSKRTLDAYWYWMEFLLQFRRDGIVRLLDTRMHHGAQIHADAAFATAGWRGPIDHL</sequence>
<organism evidence="1 2">
    <name type="scientific">Pokkaliibacter plantistimulans</name>
    <dbReference type="NCBI Taxonomy" id="1635171"/>
    <lineage>
        <taxon>Bacteria</taxon>
        <taxon>Pseudomonadati</taxon>
        <taxon>Pseudomonadota</taxon>
        <taxon>Gammaproteobacteria</taxon>
        <taxon>Oceanospirillales</taxon>
        <taxon>Balneatrichaceae</taxon>
        <taxon>Pokkaliibacter</taxon>
    </lineage>
</organism>
<dbReference type="Proteomes" id="UP000248090">
    <property type="component" value="Unassembled WGS sequence"/>
</dbReference>
<reference evidence="1 2" key="1">
    <citation type="submission" date="2015-03" db="EMBL/GenBank/DDBJ databases">
        <authorList>
            <person name="Krishnan R."/>
            <person name="Midha S."/>
            <person name="Patil P.B."/>
            <person name="Rameshkumar N."/>
        </authorList>
    </citation>
    <scope>NUCLEOTIDE SEQUENCE [LARGE SCALE GENOMIC DNA]</scope>
    <source>
        <strain evidence="1 2">L1E11</strain>
    </source>
</reference>
<proteinExistence type="predicted"/>
<dbReference type="EMBL" id="LAPT01000090">
    <property type="protein sequence ID" value="PXF30003.1"/>
    <property type="molecule type" value="Genomic_DNA"/>
</dbReference>
<evidence type="ECO:0008006" key="3">
    <source>
        <dbReference type="Google" id="ProtNLM"/>
    </source>
</evidence>
<evidence type="ECO:0000313" key="1">
    <source>
        <dbReference type="EMBL" id="PXF30003.1"/>
    </source>
</evidence>
<keyword evidence="2" id="KW-1185">Reference proteome</keyword>